<dbReference type="RefSeq" id="WP_160907619.1">
    <property type="nucleotide sequence ID" value="NZ_WVHS01000003.1"/>
</dbReference>
<name>A0A7K1Y086_9SPHI</name>
<dbReference type="EMBL" id="WVHS01000003">
    <property type="protein sequence ID" value="MXV16640.1"/>
    <property type="molecule type" value="Genomic_DNA"/>
</dbReference>
<proteinExistence type="predicted"/>
<dbReference type="InterPro" id="IPR013784">
    <property type="entry name" value="Carb-bd-like_fold"/>
</dbReference>
<organism evidence="1 2">
    <name type="scientific">Hufsiella ginkgonis</name>
    <dbReference type="NCBI Taxonomy" id="2695274"/>
    <lineage>
        <taxon>Bacteria</taxon>
        <taxon>Pseudomonadati</taxon>
        <taxon>Bacteroidota</taxon>
        <taxon>Sphingobacteriia</taxon>
        <taxon>Sphingobacteriales</taxon>
        <taxon>Sphingobacteriaceae</taxon>
        <taxon>Hufsiella</taxon>
    </lineage>
</organism>
<protein>
    <recommendedName>
        <fullName evidence="3">Carboxypeptidase regulatory-like domain-containing protein</fullName>
    </recommendedName>
</protein>
<evidence type="ECO:0000313" key="1">
    <source>
        <dbReference type="EMBL" id="MXV16640.1"/>
    </source>
</evidence>
<sequence>MKKLLLILLILSVGLSSCKKSRDKIQPLAAKGSISGVVRPSVSVTGVTASATINGQPVTYNTTIEASGAFKFPEVTEGVYMINFLPTPGYAVSSRSVTVTAGQNTDMGNINFSLAAGGISGTFSPAGLATSMIITYTSGSTYTSTFWNSVNSSGVIKAEYLQVGTYIVSFSDVPGYVTPTSQTITVTNGQTTDLGTIIFQKASAASISGTVTPASAAASITVSRMRFLFNGALPAQTYTATPDGSGHFTVAGLDAAYYYDIAVTPVAGNGLNAPNKIRIFLPSGQDVDLGSLEQTTIPPPYPLSYNQDGALINTTLITGSYAAGKLTLTQAATISGNSNNITLVLNKVTGAGDYPCNGTTGSRITLQTTYSSSDPLDWESNAPGGDGLIKITAFDQIHQTVSGTFTANLARGAIVKKITNGTFVNLHYSKP</sequence>
<dbReference type="SUPFAM" id="SSF49452">
    <property type="entry name" value="Starch-binding domain-like"/>
    <property type="match status" value="1"/>
</dbReference>
<dbReference type="AlphaFoldDB" id="A0A7K1Y086"/>
<evidence type="ECO:0000313" key="2">
    <source>
        <dbReference type="Proteomes" id="UP000451233"/>
    </source>
</evidence>
<dbReference type="PROSITE" id="PS51257">
    <property type="entry name" value="PROKAR_LIPOPROTEIN"/>
    <property type="match status" value="1"/>
</dbReference>
<evidence type="ECO:0008006" key="3">
    <source>
        <dbReference type="Google" id="ProtNLM"/>
    </source>
</evidence>
<accession>A0A7K1Y086</accession>
<reference evidence="1 2" key="1">
    <citation type="submission" date="2019-11" db="EMBL/GenBank/DDBJ databases">
        <title>Pedobacter sp. HMF7056 Genome sequencing and assembly.</title>
        <authorList>
            <person name="Kang H."/>
            <person name="Kim H."/>
            <person name="Joh K."/>
        </authorList>
    </citation>
    <scope>NUCLEOTIDE SEQUENCE [LARGE SCALE GENOMIC DNA]</scope>
    <source>
        <strain evidence="1 2">HMF7056</strain>
    </source>
</reference>
<dbReference type="GO" id="GO:0030246">
    <property type="term" value="F:carbohydrate binding"/>
    <property type="evidence" value="ECO:0007669"/>
    <property type="project" value="InterPro"/>
</dbReference>
<dbReference type="Gene3D" id="2.60.40.1120">
    <property type="entry name" value="Carboxypeptidase-like, regulatory domain"/>
    <property type="match status" value="2"/>
</dbReference>
<keyword evidence="2" id="KW-1185">Reference proteome</keyword>
<dbReference type="Proteomes" id="UP000451233">
    <property type="component" value="Unassembled WGS sequence"/>
</dbReference>
<gene>
    <name evidence="1" type="ORF">GS398_15160</name>
</gene>
<comment type="caution">
    <text evidence="1">The sequence shown here is derived from an EMBL/GenBank/DDBJ whole genome shotgun (WGS) entry which is preliminary data.</text>
</comment>